<evidence type="ECO:0000313" key="7">
    <source>
        <dbReference type="EMBL" id="KAB7654645.1"/>
    </source>
</evidence>
<evidence type="ECO:0000313" key="8">
    <source>
        <dbReference type="Proteomes" id="UP000430564"/>
    </source>
</evidence>
<comment type="subcellular location">
    <subcellularLocation>
        <location evidence="1">Membrane</location>
        <topology evidence="1">Multi-pass membrane protein</topology>
    </subcellularLocation>
</comment>
<dbReference type="SUPFAM" id="SSF103473">
    <property type="entry name" value="MFS general substrate transporter"/>
    <property type="match status" value="1"/>
</dbReference>
<dbReference type="PANTHER" id="PTHR23518">
    <property type="entry name" value="C-METHYLTRANSFERASE"/>
    <property type="match status" value="1"/>
</dbReference>
<feature type="transmembrane region" description="Helical" evidence="5">
    <location>
        <begin position="185"/>
        <end position="205"/>
    </location>
</feature>
<accession>A0A6I1EN16</accession>
<dbReference type="Pfam" id="PF00083">
    <property type="entry name" value="Sugar_tr"/>
    <property type="match status" value="1"/>
</dbReference>
<organism evidence="7 8">
    <name type="scientific">Sutterella seckii</name>
    <dbReference type="NCBI Taxonomy" id="1944635"/>
    <lineage>
        <taxon>Bacteria</taxon>
        <taxon>Pseudomonadati</taxon>
        <taxon>Pseudomonadota</taxon>
        <taxon>Betaproteobacteria</taxon>
        <taxon>Burkholderiales</taxon>
        <taxon>Sutterellaceae</taxon>
        <taxon>Sutterella</taxon>
    </lineage>
</organism>
<dbReference type="InterPro" id="IPR020846">
    <property type="entry name" value="MFS_dom"/>
</dbReference>
<evidence type="ECO:0000256" key="3">
    <source>
        <dbReference type="ARBA" id="ARBA00022989"/>
    </source>
</evidence>
<dbReference type="AlphaFoldDB" id="A0A6I1EN16"/>
<dbReference type="EMBL" id="WEHX01000098">
    <property type="protein sequence ID" value="KAB7654645.1"/>
    <property type="molecule type" value="Genomic_DNA"/>
</dbReference>
<feature type="transmembrane region" description="Helical" evidence="5">
    <location>
        <begin position="44"/>
        <end position="67"/>
    </location>
</feature>
<dbReference type="GO" id="GO:0016020">
    <property type="term" value="C:membrane"/>
    <property type="evidence" value="ECO:0007669"/>
    <property type="project" value="UniProtKB-SubCell"/>
</dbReference>
<reference evidence="7 8" key="1">
    <citation type="submission" date="2019-10" db="EMBL/GenBank/DDBJ databases">
        <title>Genome diversity of Sutterella seckii.</title>
        <authorList>
            <person name="Chaplin A.V."/>
            <person name="Sokolova S.R."/>
            <person name="Mosin K.A."/>
            <person name="Ivanova E.L."/>
            <person name="Kochetkova T.O."/>
            <person name="Goltsov A.Y."/>
            <person name="Trofimov D.Y."/>
            <person name="Efimov B.A."/>
        </authorList>
    </citation>
    <scope>NUCLEOTIDE SEQUENCE [LARGE SCALE GENOMIC DNA]</scope>
    <source>
        <strain evidence="7 8">ASD393</strain>
    </source>
</reference>
<dbReference type="OrthoDB" id="9803985at2"/>
<feature type="domain" description="Major facilitator superfamily (MFS) profile" evidence="6">
    <location>
        <begin position="27"/>
        <end position="409"/>
    </location>
</feature>
<feature type="transmembrane region" description="Helical" evidence="5">
    <location>
        <begin position="226"/>
        <end position="246"/>
    </location>
</feature>
<sequence>MKSIPEPLPVKNQKEPAAKPRAAIPRTVWALGFVSLLMDVSSEMIHALLPLFMAGTLGASTVMIGLIEGVGEGTALITKVFSGAIADRFKNHKLLVLLGYSLGVLSKPLFAAADQIGVVFLARFMDRIGKGIRGAPRDAIVAAVTPRKLWGAAYGLRQSLDAAGAFVGPAIASLLLFFADADLREIFWIALIPGILCILMIIFGVENGADAGAPLKEPPRKIRDFLAMRSPFFTGVVILGVVFSLARFSNAFIVLRASDCGIPTGAVPLLMVGMNLVFSLSSYPMGKLADRLEPAHLLALGLILLAAADVVMALFSTPAGIIAGTVLWGLHLGATQGIFSLLIAEAAPAEKRATAFGIFSFASGAAILIAGIVAGLLWDHFGPEAAFWGGAVFALLAVLQTLRLGSAKRG</sequence>
<evidence type="ECO:0000256" key="5">
    <source>
        <dbReference type="SAM" id="Phobius"/>
    </source>
</evidence>
<dbReference type="PROSITE" id="PS00217">
    <property type="entry name" value="SUGAR_TRANSPORT_2"/>
    <property type="match status" value="1"/>
</dbReference>
<feature type="transmembrane region" description="Helical" evidence="5">
    <location>
        <begin position="385"/>
        <end position="405"/>
    </location>
</feature>
<dbReference type="PANTHER" id="PTHR23518:SF2">
    <property type="entry name" value="MAJOR FACILITATOR SUPERFAMILY TRANSPORTER"/>
    <property type="match status" value="1"/>
</dbReference>
<feature type="transmembrane region" description="Helical" evidence="5">
    <location>
        <begin position="160"/>
        <end position="179"/>
    </location>
</feature>
<dbReference type="InterPro" id="IPR005829">
    <property type="entry name" value="Sugar_transporter_CS"/>
</dbReference>
<feature type="transmembrane region" description="Helical" evidence="5">
    <location>
        <begin position="297"/>
        <end position="315"/>
    </location>
</feature>
<name>A0A6I1EN16_9BURK</name>
<gene>
    <name evidence="7" type="ORF">GBM95_10150</name>
</gene>
<dbReference type="InterPro" id="IPR005828">
    <property type="entry name" value="MFS_sugar_transport-like"/>
</dbReference>
<evidence type="ECO:0000256" key="2">
    <source>
        <dbReference type="ARBA" id="ARBA00022692"/>
    </source>
</evidence>
<keyword evidence="4 5" id="KW-0472">Membrane</keyword>
<protein>
    <submittedName>
        <fullName evidence="7">MFS transporter</fullName>
    </submittedName>
</protein>
<dbReference type="PROSITE" id="PS50850">
    <property type="entry name" value="MFS"/>
    <property type="match status" value="1"/>
</dbReference>
<feature type="transmembrane region" description="Helical" evidence="5">
    <location>
        <begin position="321"/>
        <end position="344"/>
    </location>
</feature>
<dbReference type="Gene3D" id="1.20.1250.20">
    <property type="entry name" value="MFS general substrate transporter like domains"/>
    <property type="match status" value="2"/>
</dbReference>
<keyword evidence="2 5" id="KW-0812">Transmembrane</keyword>
<dbReference type="Pfam" id="PF07690">
    <property type="entry name" value="MFS_1"/>
    <property type="match status" value="1"/>
</dbReference>
<dbReference type="GO" id="GO:0022857">
    <property type="term" value="F:transmembrane transporter activity"/>
    <property type="evidence" value="ECO:0007669"/>
    <property type="project" value="InterPro"/>
</dbReference>
<evidence type="ECO:0000256" key="4">
    <source>
        <dbReference type="ARBA" id="ARBA00023136"/>
    </source>
</evidence>
<proteinExistence type="predicted"/>
<evidence type="ECO:0000256" key="1">
    <source>
        <dbReference type="ARBA" id="ARBA00004141"/>
    </source>
</evidence>
<keyword evidence="3 5" id="KW-1133">Transmembrane helix</keyword>
<dbReference type="Proteomes" id="UP000430564">
    <property type="component" value="Unassembled WGS sequence"/>
</dbReference>
<evidence type="ECO:0000259" key="6">
    <source>
        <dbReference type="PROSITE" id="PS50850"/>
    </source>
</evidence>
<dbReference type="CDD" id="cd17370">
    <property type="entry name" value="MFS_MJ1317_like"/>
    <property type="match status" value="1"/>
</dbReference>
<dbReference type="InterPro" id="IPR011701">
    <property type="entry name" value="MFS"/>
</dbReference>
<comment type="caution">
    <text evidence="7">The sequence shown here is derived from an EMBL/GenBank/DDBJ whole genome shotgun (WGS) entry which is preliminary data.</text>
</comment>
<feature type="transmembrane region" description="Helical" evidence="5">
    <location>
        <begin position="356"/>
        <end position="379"/>
    </location>
</feature>
<dbReference type="InterPro" id="IPR036259">
    <property type="entry name" value="MFS_trans_sf"/>
</dbReference>
<dbReference type="RefSeq" id="WP_152158992.1">
    <property type="nucleotide sequence ID" value="NZ_WEHX01000098.1"/>
</dbReference>